<sequence length="179" mass="19574">LADPRRRKDKAALSIADAAAEMVNQLVIGAPLCNPLLKDAKERLARMRQLLDIHASSLRHVDDPEICALGLSLSGRYYRPDIQPLGRPATAADVAGGKAVFHLAGKGKPTLKALATAILKRDRDRKDPPRVLLVQGETAPDGTTYYGIIGRYEMRRVAADHLADVKPVNMNRSIERLLP</sequence>
<feature type="non-terminal residue" evidence="1">
    <location>
        <position position="1"/>
    </location>
</feature>
<gene>
    <name evidence="1" type="ORF">LCGC14_2166580</name>
</gene>
<reference evidence="1" key="1">
    <citation type="journal article" date="2015" name="Nature">
        <title>Complex archaea that bridge the gap between prokaryotes and eukaryotes.</title>
        <authorList>
            <person name="Spang A."/>
            <person name="Saw J.H."/>
            <person name="Jorgensen S.L."/>
            <person name="Zaremba-Niedzwiedzka K."/>
            <person name="Martijn J."/>
            <person name="Lind A.E."/>
            <person name="van Eijk R."/>
            <person name="Schleper C."/>
            <person name="Guy L."/>
            <person name="Ettema T.J."/>
        </authorList>
    </citation>
    <scope>NUCLEOTIDE SEQUENCE</scope>
</reference>
<protein>
    <submittedName>
        <fullName evidence="1">Uncharacterized protein</fullName>
    </submittedName>
</protein>
<name>A0A0F9GMF3_9ZZZZ</name>
<organism evidence="1">
    <name type="scientific">marine sediment metagenome</name>
    <dbReference type="NCBI Taxonomy" id="412755"/>
    <lineage>
        <taxon>unclassified sequences</taxon>
        <taxon>metagenomes</taxon>
        <taxon>ecological metagenomes</taxon>
    </lineage>
</organism>
<dbReference type="EMBL" id="LAZR01027892">
    <property type="protein sequence ID" value="KKL64282.1"/>
    <property type="molecule type" value="Genomic_DNA"/>
</dbReference>
<proteinExistence type="predicted"/>
<accession>A0A0F9GMF3</accession>
<comment type="caution">
    <text evidence="1">The sequence shown here is derived from an EMBL/GenBank/DDBJ whole genome shotgun (WGS) entry which is preliminary data.</text>
</comment>
<dbReference type="AlphaFoldDB" id="A0A0F9GMF3"/>
<evidence type="ECO:0000313" key="1">
    <source>
        <dbReference type="EMBL" id="KKL64282.1"/>
    </source>
</evidence>